<dbReference type="SUPFAM" id="SSF53474">
    <property type="entry name" value="alpha/beta-Hydrolases"/>
    <property type="match status" value="1"/>
</dbReference>
<dbReference type="PANTHER" id="PTHR48081">
    <property type="entry name" value="AB HYDROLASE SUPERFAMILY PROTEIN C4A8.06C"/>
    <property type="match status" value="1"/>
</dbReference>
<dbReference type="InterPro" id="IPR013094">
    <property type="entry name" value="AB_hydrolase_3"/>
</dbReference>
<name>E6PTZ2_9ZZZZ</name>
<keyword evidence="1" id="KW-0378">Hydrolase</keyword>
<evidence type="ECO:0000256" key="1">
    <source>
        <dbReference type="ARBA" id="ARBA00022801"/>
    </source>
</evidence>
<gene>
    <name evidence="3" type="ORF">CARN2_3877</name>
</gene>
<feature type="domain" description="Alpha/beta hydrolase fold-3" evidence="2">
    <location>
        <begin position="82"/>
        <end position="169"/>
    </location>
</feature>
<evidence type="ECO:0000259" key="2">
    <source>
        <dbReference type="Pfam" id="PF07859"/>
    </source>
</evidence>
<dbReference type="AlphaFoldDB" id="E6PTZ2"/>
<dbReference type="PANTHER" id="PTHR48081:SF33">
    <property type="entry name" value="KYNURENINE FORMAMIDASE"/>
    <property type="match status" value="1"/>
</dbReference>
<dbReference type="Pfam" id="PF07859">
    <property type="entry name" value="Abhydrolase_3"/>
    <property type="match status" value="1"/>
</dbReference>
<sequence>MSEPTPLQTREQYSAAYDNSAAVPNAQSLLHDLLGRSQAAYAQHDCTRNIPYGPGPRQVFDWFAPAPPVRAAGAANAAPILAFLHGGYWQWRSKDDFACIATGPLAAGFHVVLGEYTLAPQVRMPDIVAEVGLLLDALQSHPGLGQPQGQPPRIVLAGHSAGGHLAAMHRAHPAVAAVLAISGLFELAPIARGALNDALQLSEDEIAECSPQRRIRPGRITEVAVGAAELPELQRQSRAYAAALQAAGEPAQFHALSGRNHFDILHELERPEGSLSALARALAKHAGLGAAG</sequence>
<reference evidence="3" key="1">
    <citation type="submission" date="2009-10" db="EMBL/GenBank/DDBJ databases">
        <title>Diversity of trophic interactions inside an arsenic-rich microbial ecosystem.</title>
        <authorList>
            <person name="Bertin P.N."/>
            <person name="Heinrich-Salmeron A."/>
            <person name="Pelletier E."/>
            <person name="Goulhen-Chollet F."/>
            <person name="Arsene-Ploetze F."/>
            <person name="Gallien S."/>
            <person name="Calteau A."/>
            <person name="Vallenet D."/>
            <person name="Casiot C."/>
            <person name="Chane-Woon-Ming B."/>
            <person name="Giloteaux L."/>
            <person name="Barakat M."/>
            <person name="Bonnefoy V."/>
            <person name="Bruneel O."/>
            <person name="Chandler M."/>
            <person name="Cleiss J."/>
            <person name="Duran R."/>
            <person name="Elbaz-Poulichet F."/>
            <person name="Fonknechten N."/>
            <person name="Lauga B."/>
            <person name="Mornico D."/>
            <person name="Ortet P."/>
            <person name="Schaeffer C."/>
            <person name="Siguier P."/>
            <person name="Alexander Thil Smith A."/>
            <person name="Van Dorsselaer A."/>
            <person name="Weissenbach J."/>
            <person name="Medigue C."/>
            <person name="Le Paslier D."/>
        </authorList>
    </citation>
    <scope>NUCLEOTIDE SEQUENCE</scope>
</reference>
<evidence type="ECO:0000313" key="3">
    <source>
        <dbReference type="EMBL" id="CBH98399.1"/>
    </source>
</evidence>
<comment type="caution">
    <text evidence="3">The sequence shown here is derived from an EMBL/GenBank/DDBJ whole genome shotgun (WGS) entry which is preliminary data.</text>
</comment>
<dbReference type="Gene3D" id="3.40.50.1820">
    <property type="entry name" value="alpha/beta hydrolase"/>
    <property type="match status" value="1"/>
</dbReference>
<dbReference type="InterPro" id="IPR050300">
    <property type="entry name" value="GDXG_lipolytic_enzyme"/>
</dbReference>
<proteinExistence type="predicted"/>
<protein>
    <submittedName>
        <fullName evidence="3">Putative esterase/lipase</fullName>
    </submittedName>
</protein>
<dbReference type="InterPro" id="IPR029058">
    <property type="entry name" value="AB_hydrolase_fold"/>
</dbReference>
<dbReference type="GO" id="GO:0016787">
    <property type="term" value="F:hydrolase activity"/>
    <property type="evidence" value="ECO:0007669"/>
    <property type="project" value="UniProtKB-KW"/>
</dbReference>
<organism evidence="3">
    <name type="scientific">mine drainage metagenome</name>
    <dbReference type="NCBI Taxonomy" id="410659"/>
    <lineage>
        <taxon>unclassified sequences</taxon>
        <taxon>metagenomes</taxon>
        <taxon>ecological metagenomes</taxon>
    </lineage>
</organism>
<accession>E6PTZ2</accession>
<dbReference type="EMBL" id="CABM01000052">
    <property type="protein sequence ID" value="CBH98399.1"/>
    <property type="molecule type" value="Genomic_DNA"/>
</dbReference>